<dbReference type="InterPro" id="IPR000873">
    <property type="entry name" value="AMP-dep_synth/lig_dom"/>
</dbReference>
<dbReference type="PANTHER" id="PTHR43201">
    <property type="entry name" value="ACYL-COA SYNTHETASE"/>
    <property type="match status" value="1"/>
</dbReference>
<dbReference type="InterPro" id="IPR025110">
    <property type="entry name" value="AMP-bd_C"/>
</dbReference>
<sequence>MNKITDPYDQHAKQHPDRPAIIIDGMTIFYREWAKLVLQTAAAFSQESSVHQRVAIFLPNGHLFLQVFAGASTAGWASIVGDMRWKQEEMEERLHETAPDIIVADESMRKYLHNQPAKIILSGEISEWLFHENECQPDETDNPSFYIGFTSGSTGKPKAFSRSHRSWVESFQCNRTDLSMTGEEHVLLPGSFVNSTFLYGALSTLYLGGTVYILRKFSTGRVMDVMRHYPISIMYAVPTMIQALINGGWEEKSRVTFLSTGAKLLPSVKHMVKKKFPYASIYEFYGASELSYITVLKEQEQAEYGDSVGKAVHNVEIIIRGEDGNEVPPNEKGILYVKSKMLFDKYLDNGEETEKVFDGEWATVHDIAKKDKDGFIYILGRQNDMILYGGMNIYPQEIEKVLKKIKGVEEVVVFGVNDEYWGEKVAACIKGDVTVKSLQAYCLEHLTAYKIPRIWRKFDRFPYTSSGKVSRKELRKWLEAEQA</sequence>
<comment type="similarity">
    <text evidence="1">Belongs to the ATP-dependent AMP-binding enzyme family.</text>
</comment>
<dbReference type="RefSeq" id="WP_244724081.1">
    <property type="nucleotide sequence ID" value="NZ_CP095072.1"/>
</dbReference>
<dbReference type="Pfam" id="PF00501">
    <property type="entry name" value="AMP-binding"/>
    <property type="match status" value="1"/>
</dbReference>
<evidence type="ECO:0000256" key="2">
    <source>
        <dbReference type="ARBA" id="ARBA00022598"/>
    </source>
</evidence>
<dbReference type="NCBIfam" id="NF005797">
    <property type="entry name" value="PRK07638.1"/>
    <property type="match status" value="1"/>
</dbReference>
<evidence type="ECO:0000259" key="3">
    <source>
        <dbReference type="Pfam" id="PF00501"/>
    </source>
</evidence>
<dbReference type="InterPro" id="IPR045851">
    <property type="entry name" value="AMP-bd_C_sf"/>
</dbReference>
<dbReference type="InterPro" id="IPR020845">
    <property type="entry name" value="AMP-binding_CS"/>
</dbReference>
<gene>
    <name evidence="5" type="ORF">MUN88_10340</name>
</gene>
<dbReference type="Gene3D" id="3.30.300.30">
    <property type="match status" value="1"/>
</dbReference>
<dbReference type="InterPro" id="IPR042099">
    <property type="entry name" value="ANL_N_sf"/>
</dbReference>
<dbReference type="PROSITE" id="PS00455">
    <property type="entry name" value="AMP_BINDING"/>
    <property type="match status" value="1"/>
</dbReference>
<keyword evidence="6" id="KW-1185">Reference proteome</keyword>
<organism evidence="5 6">
    <name type="scientific">Gracilibacillus caseinilyticus</name>
    <dbReference type="NCBI Taxonomy" id="2932256"/>
    <lineage>
        <taxon>Bacteria</taxon>
        <taxon>Bacillati</taxon>
        <taxon>Bacillota</taxon>
        <taxon>Bacilli</taxon>
        <taxon>Bacillales</taxon>
        <taxon>Bacillaceae</taxon>
        <taxon>Gracilibacillus</taxon>
    </lineage>
</organism>
<evidence type="ECO:0000259" key="4">
    <source>
        <dbReference type="Pfam" id="PF13193"/>
    </source>
</evidence>
<feature type="domain" description="AMP-binding enzyme C-terminal" evidence="4">
    <location>
        <begin position="397"/>
        <end position="468"/>
    </location>
</feature>
<dbReference type="Gene3D" id="3.40.50.12780">
    <property type="entry name" value="N-terminal domain of ligase-like"/>
    <property type="match status" value="1"/>
</dbReference>
<accession>A0ABY4F1J3</accession>
<keyword evidence="2" id="KW-0436">Ligase</keyword>
<evidence type="ECO:0000313" key="5">
    <source>
        <dbReference type="EMBL" id="UOQ50415.1"/>
    </source>
</evidence>
<dbReference type="EMBL" id="CP095072">
    <property type="protein sequence ID" value="UOQ50415.1"/>
    <property type="molecule type" value="Genomic_DNA"/>
</dbReference>
<feature type="domain" description="AMP-dependent synthetase/ligase" evidence="3">
    <location>
        <begin position="9"/>
        <end position="347"/>
    </location>
</feature>
<protein>
    <submittedName>
        <fullName evidence="5">AMP-binding protein</fullName>
    </submittedName>
</protein>
<dbReference type="SUPFAM" id="SSF56801">
    <property type="entry name" value="Acetyl-CoA synthetase-like"/>
    <property type="match status" value="1"/>
</dbReference>
<dbReference type="Proteomes" id="UP000831782">
    <property type="component" value="Chromosome"/>
</dbReference>
<dbReference type="PANTHER" id="PTHR43201:SF5">
    <property type="entry name" value="MEDIUM-CHAIN ACYL-COA LIGASE ACSF2, MITOCHONDRIAL"/>
    <property type="match status" value="1"/>
</dbReference>
<evidence type="ECO:0000256" key="1">
    <source>
        <dbReference type="ARBA" id="ARBA00006432"/>
    </source>
</evidence>
<reference evidence="5 6" key="1">
    <citation type="submission" date="2022-04" db="EMBL/GenBank/DDBJ databases">
        <title>Gracilibacillus sp. isolated from saltern.</title>
        <authorList>
            <person name="Won M."/>
            <person name="Lee C.-M."/>
            <person name="Woen H.-Y."/>
            <person name="Kwon S.-W."/>
        </authorList>
    </citation>
    <scope>NUCLEOTIDE SEQUENCE [LARGE SCALE GENOMIC DNA]</scope>
    <source>
        <strain evidence="5 6">SSWR10-1</strain>
    </source>
</reference>
<evidence type="ECO:0000313" key="6">
    <source>
        <dbReference type="Proteomes" id="UP000831782"/>
    </source>
</evidence>
<name>A0ABY4F1J3_9BACI</name>
<proteinExistence type="inferred from homology"/>
<dbReference type="Pfam" id="PF13193">
    <property type="entry name" value="AMP-binding_C"/>
    <property type="match status" value="1"/>
</dbReference>